<gene>
    <name evidence="1" type="ORF">LSO60_07060</name>
</gene>
<reference evidence="1" key="1">
    <citation type="journal article" date="2022" name="J Glob Antimicrob Resist">
        <title>Comparative analysis of IMP-4- and OXA-58-containing plasmids of three carbapenemase-producing Acinetobacter ursingii strains in the Netherlands.</title>
        <authorList>
            <person name="Hendrickx A.P.A."/>
            <person name="Schade R.P."/>
            <person name="Landman F."/>
            <person name="Bosch T."/>
            <person name="Schouls L.M."/>
            <person name="van Dijk K."/>
        </authorList>
    </citation>
    <scope>NUCLEOTIDE SEQUENCE</scope>
    <source>
        <strain evidence="1">RIVM_C010559</strain>
    </source>
</reference>
<evidence type="ECO:0000313" key="1">
    <source>
        <dbReference type="EMBL" id="UYF73004.1"/>
    </source>
</evidence>
<dbReference type="AlphaFoldDB" id="A0AA46S4N4"/>
<dbReference type="Proteomes" id="UP001164064">
    <property type="component" value="Chromosome"/>
</dbReference>
<accession>A0AA46S4N4</accession>
<dbReference type="EMBL" id="CP089051">
    <property type="protein sequence ID" value="UYF73004.1"/>
    <property type="molecule type" value="Genomic_DNA"/>
</dbReference>
<evidence type="ECO:0000313" key="2">
    <source>
        <dbReference type="Proteomes" id="UP001164064"/>
    </source>
</evidence>
<proteinExistence type="predicted"/>
<dbReference type="RefSeq" id="WP_263513205.1">
    <property type="nucleotide sequence ID" value="NZ_CP089051.1"/>
</dbReference>
<name>A0AA46S4N4_9GAMM</name>
<protein>
    <submittedName>
        <fullName evidence="1">Uncharacterized protein</fullName>
    </submittedName>
</protein>
<sequence length="88" mass="10434">MKTGRQETAQMFDRRFAIVIYAANQEGTFRTRDISESVVHCSTDAARRYLLDLIELGYIERVTIYEYKATQILKELFNIKGKKNEYFR</sequence>
<organism evidence="1 2">
    <name type="scientific">Acinetobacter ursingii</name>
    <dbReference type="NCBI Taxonomy" id="108980"/>
    <lineage>
        <taxon>Bacteria</taxon>
        <taxon>Pseudomonadati</taxon>
        <taxon>Pseudomonadota</taxon>
        <taxon>Gammaproteobacteria</taxon>
        <taxon>Moraxellales</taxon>
        <taxon>Moraxellaceae</taxon>
        <taxon>Acinetobacter</taxon>
    </lineage>
</organism>